<organism evidence="2 3">
    <name type="scientific">Puccinia striiformis f. sp. tritici PST-78</name>
    <dbReference type="NCBI Taxonomy" id="1165861"/>
    <lineage>
        <taxon>Eukaryota</taxon>
        <taxon>Fungi</taxon>
        <taxon>Dikarya</taxon>
        <taxon>Basidiomycota</taxon>
        <taxon>Pucciniomycotina</taxon>
        <taxon>Pucciniomycetes</taxon>
        <taxon>Pucciniales</taxon>
        <taxon>Pucciniaceae</taxon>
        <taxon>Puccinia</taxon>
    </lineage>
</organism>
<dbReference type="EMBL" id="AJIL01000044">
    <property type="protein sequence ID" value="KNE99645.1"/>
    <property type="molecule type" value="Genomic_DNA"/>
</dbReference>
<comment type="caution">
    <text evidence="2">The sequence shown here is derived from an EMBL/GenBank/DDBJ whole genome shotgun (WGS) entry which is preliminary data.</text>
</comment>
<sequence>MTHFLGSFAMECEPDVELSIAENQAEAHQPQSWANSQPVAHIEDARLMKCKPDKGKAHLIGKANLTSVLMDNSTYICLLDTGASCSIISNKTLQHIEPDWKDHLMPVNQAKFHICSDQLRALGIIELSLVFPRTKGSVRILAEFVVMENARMEYLILGNDYLSLYGFNITNSKERYFTIGNENKKKKFSFRTTAQDRASNSNEISAVRDIDPAKAKFFNEEL</sequence>
<gene>
    <name evidence="2" type="ORF">PSTG_07139</name>
</gene>
<evidence type="ECO:0008006" key="4">
    <source>
        <dbReference type="Google" id="ProtNLM"/>
    </source>
</evidence>
<reference evidence="3" key="1">
    <citation type="submission" date="2014-03" db="EMBL/GenBank/DDBJ databases">
        <title>The Genome Sequence of Puccinia striiformis f. sp. tritici PST-78.</title>
        <authorList>
            <consortium name="The Broad Institute Genome Sequencing Platform"/>
            <person name="Cuomo C."/>
            <person name="Hulbert S."/>
            <person name="Chen X."/>
            <person name="Walker B."/>
            <person name="Young S.K."/>
            <person name="Zeng Q."/>
            <person name="Gargeya S."/>
            <person name="Fitzgerald M."/>
            <person name="Haas B."/>
            <person name="Abouelleil A."/>
            <person name="Alvarado L."/>
            <person name="Arachchi H.M."/>
            <person name="Berlin A.M."/>
            <person name="Chapman S.B."/>
            <person name="Goldberg J."/>
            <person name="Griggs A."/>
            <person name="Gujja S."/>
            <person name="Hansen M."/>
            <person name="Howarth C."/>
            <person name="Imamovic A."/>
            <person name="Larimer J."/>
            <person name="McCowan C."/>
            <person name="Montmayeur A."/>
            <person name="Murphy C."/>
            <person name="Neiman D."/>
            <person name="Pearson M."/>
            <person name="Priest M."/>
            <person name="Roberts A."/>
            <person name="Saif S."/>
            <person name="Shea T."/>
            <person name="Sisk P."/>
            <person name="Sykes S."/>
            <person name="Wortman J."/>
            <person name="Nusbaum C."/>
            <person name="Birren B."/>
        </authorList>
    </citation>
    <scope>NUCLEOTIDE SEQUENCE [LARGE SCALE GENOMIC DNA]</scope>
    <source>
        <strain evidence="3">race PST-78</strain>
    </source>
</reference>
<name>A0A0L0VK41_9BASI</name>
<dbReference type="Gene3D" id="2.40.70.10">
    <property type="entry name" value="Acid Proteases"/>
    <property type="match status" value="1"/>
</dbReference>
<protein>
    <recommendedName>
        <fullName evidence="4">Peptidase A2 domain-containing protein</fullName>
    </recommendedName>
</protein>
<dbReference type="GO" id="GO:0004190">
    <property type="term" value="F:aspartic-type endopeptidase activity"/>
    <property type="evidence" value="ECO:0007669"/>
    <property type="project" value="UniProtKB-KW"/>
</dbReference>
<dbReference type="GO" id="GO:0006508">
    <property type="term" value="P:proteolysis"/>
    <property type="evidence" value="ECO:0007669"/>
    <property type="project" value="InterPro"/>
</dbReference>
<evidence type="ECO:0000313" key="3">
    <source>
        <dbReference type="Proteomes" id="UP000054564"/>
    </source>
</evidence>
<dbReference type="PROSITE" id="PS00141">
    <property type="entry name" value="ASP_PROTEASE"/>
    <property type="match status" value="1"/>
</dbReference>
<evidence type="ECO:0000256" key="1">
    <source>
        <dbReference type="ARBA" id="ARBA00022750"/>
    </source>
</evidence>
<dbReference type="Proteomes" id="UP000054564">
    <property type="component" value="Unassembled WGS sequence"/>
</dbReference>
<proteinExistence type="predicted"/>
<dbReference type="STRING" id="1165861.A0A0L0VK41"/>
<keyword evidence="1" id="KW-0378">Hydrolase</keyword>
<keyword evidence="3" id="KW-1185">Reference proteome</keyword>
<dbReference type="AlphaFoldDB" id="A0A0L0VK41"/>
<keyword evidence="1" id="KW-0064">Aspartyl protease</keyword>
<dbReference type="InterPro" id="IPR021109">
    <property type="entry name" value="Peptidase_aspartic_dom_sf"/>
</dbReference>
<dbReference type="SUPFAM" id="SSF50630">
    <property type="entry name" value="Acid proteases"/>
    <property type="match status" value="1"/>
</dbReference>
<evidence type="ECO:0000313" key="2">
    <source>
        <dbReference type="EMBL" id="KNE99645.1"/>
    </source>
</evidence>
<accession>A0A0L0VK41</accession>
<keyword evidence="1" id="KW-0645">Protease</keyword>
<dbReference type="InterPro" id="IPR001969">
    <property type="entry name" value="Aspartic_peptidase_AS"/>
</dbReference>